<evidence type="ECO:0000256" key="1">
    <source>
        <dbReference type="ARBA" id="ARBA00001933"/>
    </source>
</evidence>
<proteinExistence type="inferred from homology"/>
<keyword evidence="5" id="KW-0456">Lyase</keyword>
<evidence type="ECO:0000256" key="3">
    <source>
        <dbReference type="ARBA" id="ARBA00011738"/>
    </source>
</evidence>
<dbReference type="InterPro" id="IPR050571">
    <property type="entry name" value="Class-IV_PLP-Dep_Aminotrnsfr"/>
</dbReference>
<gene>
    <name evidence="5" type="ORF">D3H35_23435</name>
</gene>
<dbReference type="EMBL" id="QXJM01000040">
    <property type="protein sequence ID" value="RIE01330.1"/>
    <property type="molecule type" value="Genomic_DNA"/>
</dbReference>
<reference evidence="5 6" key="1">
    <citation type="submission" date="2018-09" db="EMBL/GenBank/DDBJ databases">
        <title>Cohnella cavernae sp. nov., isolated from a karst cave.</title>
        <authorList>
            <person name="Zhu H."/>
        </authorList>
    </citation>
    <scope>NUCLEOTIDE SEQUENCE [LARGE SCALE GENOMIC DNA]</scope>
    <source>
        <strain evidence="5 6">K2E09-144</strain>
    </source>
</reference>
<dbReference type="FunFam" id="3.20.10.10:FF:000002">
    <property type="entry name" value="D-alanine aminotransferase"/>
    <property type="match status" value="1"/>
</dbReference>
<dbReference type="GO" id="GO:0046394">
    <property type="term" value="P:carboxylic acid biosynthetic process"/>
    <property type="evidence" value="ECO:0007669"/>
    <property type="project" value="UniProtKB-ARBA"/>
</dbReference>
<evidence type="ECO:0000256" key="2">
    <source>
        <dbReference type="ARBA" id="ARBA00009320"/>
    </source>
</evidence>
<dbReference type="Gene3D" id="3.30.470.10">
    <property type="match status" value="1"/>
</dbReference>
<dbReference type="InterPro" id="IPR043131">
    <property type="entry name" value="BCAT-like_N"/>
</dbReference>
<organism evidence="5 6">
    <name type="scientific">Cohnella faecalis</name>
    <dbReference type="NCBI Taxonomy" id="2315694"/>
    <lineage>
        <taxon>Bacteria</taxon>
        <taxon>Bacillati</taxon>
        <taxon>Bacillota</taxon>
        <taxon>Bacilli</taxon>
        <taxon>Bacillales</taxon>
        <taxon>Paenibacillaceae</taxon>
        <taxon>Cohnella</taxon>
    </lineage>
</organism>
<dbReference type="CDD" id="cd00449">
    <property type="entry name" value="PLPDE_IV"/>
    <property type="match status" value="1"/>
</dbReference>
<dbReference type="PANTHER" id="PTHR42743:SF11">
    <property type="entry name" value="AMINODEOXYCHORISMATE LYASE"/>
    <property type="match status" value="1"/>
</dbReference>
<dbReference type="SUPFAM" id="SSF56752">
    <property type="entry name" value="D-aminoacid aminotransferase-like PLP-dependent enzymes"/>
    <property type="match status" value="1"/>
</dbReference>
<evidence type="ECO:0000313" key="5">
    <source>
        <dbReference type="EMBL" id="RIE01330.1"/>
    </source>
</evidence>
<dbReference type="GO" id="GO:0005829">
    <property type="term" value="C:cytosol"/>
    <property type="evidence" value="ECO:0007669"/>
    <property type="project" value="TreeGrafter"/>
</dbReference>
<protein>
    <submittedName>
        <fullName evidence="5">4-amino-4-deoxychorismate lyase</fullName>
    </submittedName>
</protein>
<comment type="similarity">
    <text evidence="2">Belongs to the class-IV pyridoxal-phosphate-dependent aminotransferase family.</text>
</comment>
<dbReference type="RefSeq" id="WP_119151589.1">
    <property type="nucleotide sequence ID" value="NZ_JBHSOV010000052.1"/>
</dbReference>
<name>A0A398CFP9_9BACL</name>
<dbReference type="GO" id="GO:0008652">
    <property type="term" value="P:amino acid biosynthetic process"/>
    <property type="evidence" value="ECO:0007669"/>
    <property type="project" value="UniProtKB-ARBA"/>
</dbReference>
<keyword evidence="4" id="KW-0663">Pyridoxal phosphate</keyword>
<dbReference type="InterPro" id="IPR001544">
    <property type="entry name" value="Aminotrans_IV"/>
</dbReference>
<dbReference type="Gene3D" id="3.20.10.10">
    <property type="entry name" value="D-amino Acid Aminotransferase, subunit A, domain 2"/>
    <property type="match status" value="1"/>
</dbReference>
<dbReference type="InterPro" id="IPR036038">
    <property type="entry name" value="Aminotransferase-like"/>
</dbReference>
<dbReference type="AlphaFoldDB" id="A0A398CFP9"/>
<sequence length="294" mass="32283">MIVLLNGQRTGSKEAVISVFDHGFLYGMGLFETFRTYGGKAWLLDRHARRLAESCEAIGITYRPDVAAMEKQISALLEANELADGYIRWSVSAGEGIIGLPTDPYDAPAEIVYAKPLAADRPDTRAGKPLRLLRTPRSTPENGALRLKSFHYMNNMVAKRELSASDAPPGAEGLFLDYRGYLCEGLVSNIFWVSGGTLHTPSLETGPLPGITRKFVIELAGRLGMDVLEGLYRWDELYRADEAFLTNSIQEIVPVTALDGGGSGNEQPIRSLAVGRATARLMREYRMAAEEGRK</sequence>
<comment type="caution">
    <text evidence="5">The sequence shown here is derived from an EMBL/GenBank/DDBJ whole genome shotgun (WGS) entry which is preliminary data.</text>
</comment>
<accession>A0A398CFP9</accession>
<dbReference type="OrthoDB" id="9805628at2"/>
<evidence type="ECO:0000313" key="6">
    <source>
        <dbReference type="Proteomes" id="UP000266340"/>
    </source>
</evidence>
<dbReference type="Proteomes" id="UP000266340">
    <property type="component" value="Unassembled WGS sequence"/>
</dbReference>
<comment type="cofactor">
    <cofactor evidence="1">
        <name>pyridoxal 5'-phosphate</name>
        <dbReference type="ChEBI" id="CHEBI:597326"/>
    </cofactor>
</comment>
<evidence type="ECO:0000256" key="4">
    <source>
        <dbReference type="ARBA" id="ARBA00022898"/>
    </source>
</evidence>
<comment type="subunit">
    <text evidence="3">Homodimer.</text>
</comment>
<keyword evidence="6" id="KW-1185">Reference proteome</keyword>
<dbReference type="GO" id="GO:0016829">
    <property type="term" value="F:lyase activity"/>
    <property type="evidence" value="ECO:0007669"/>
    <property type="project" value="UniProtKB-KW"/>
</dbReference>
<dbReference type="InterPro" id="IPR043132">
    <property type="entry name" value="BCAT-like_C"/>
</dbReference>
<dbReference type="PANTHER" id="PTHR42743">
    <property type="entry name" value="AMINO-ACID AMINOTRANSFERASE"/>
    <property type="match status" value="1"/>
</dbReference>
<dbReference type="Pfam" id="PF01063">
    <property type="entry name" value="Aminotran_4"/>
    <property type="match status" value="1"/>
</dbReference>